<dbReference type="InterPro" id="IPR016040">
    <property type="entry name" value="NAD(P)-bd_dom"/>
</dbReference>
<dbReference type="PANTHER" id="PTHR12126:SF15">
    <property type="entry name" value="NAD(P)-BINDING DOMAIN-CONTAINING PROTEIN"/>
    <property type="match status" value="1"/>
</dbReference>
<sequence>MAKKVVILGANGYVGGVFAKQFLDRGDSVVSISRSGRPDKDVDWYDKIDWEMGDPLDKDAPWEKYLAGADILVDTVGEYMEHLDKGMTYEKVNYQTALNIADAAERQKVPIFVFISIDDDPAFPDRRLFTTKRDAEDYLKQRDFISILARPSAMYPADQYKKGEGPHRSLLVDDVASSVIAATDTVKETETLKVDDLER</sequence>
<dbReference type="GO" id="GO:0044877">
    <property type="term" value="F:protein-containing complex binding"/>
    <property type="evidence" value="ECO:0007669"/>
    <property type="project" value="TreeGrafter"/>
</dbReference>
<dbReference type="PANTHER" id="PTHR12126">
    <property type="entry name" value="NADH-UBIQUINONE OXIDOREDUCTASE 39 KDA SUBUNIT-RELATED"/>
    <property type="match status" value="1"/>
</dbReference>
<gene>
    <name evidence="2" type="ORF">H9820_03370</name>
</gene>
<evidence type="ECO:0000259" key="1">
    <source>
        <dbReference type="Pfam" id="PF13460"/>
    </source>
</evidence>
<dbReference type="InterPro" id="IPR036291">
    <property type="entry name" value="NAD(P)-bd_dom_sf"/>
</dbReference>
<reference evidence="2" key="1">
    <citation type="journal article" date="2021" name="PeerJ">
        <title>Extensive microbial diversity within the chicken gut microbiome revealed by metagenomics and culture.</title>
        <authorList>
            <person name="Gilroy R."/>
            <person name="Ravi A."/>
            <person name="Getino M."/>
            <person name="Pursley I."/>
            <person name="Horton D.L."/>
            <person name="Alikhan N.F."/>
            <person name="Baker D."/>
            <person name="Gharbi K."/>
            <person name="Hall N."/>
            <person name="Watson M."/>
            <person name="Adriaenssens E.M."/>
            <person name="Foster-Nyarko E."/>
            <person name="Jarju S."/>
            <person name="Secka A."/>
            <person name="Antonio M."/>
            <person name="Oren A."/>
            <person name="Chaudhuri R.R."/>
            <person name="La Ragione R."/>
            <person name="Hildebrand F."/>
            <person name="Pallen M.J."/>
        </authorList>
    </citation>
    <scope>NUCLEOTIDE SEQUENCE</scope>
    <source>
        <strain evidence="2">3204</strain>
    </source>
</reference>
<dbReference type="InterPro" id="IPR051207">
    <property type="entry name" value="ComplexI_NDUFA9_subunit"/>
</dbReference>
<name>A0A9D1ZLI9_9LACO</name>
<reference evidence="2" key="2">
    <citation type="submission" date="2021-04" db="EMBL/GenBank/DDBJ databases">
        <authorList>
            <person name="Gilroy R."/>
        </authorList>
    </citation>
    <scope>NUCLEOTIDE SEQUENCE</scope>
    <source>
        <strain evidence="2">3204</strain>
    </source>
</reference>
<dbReference type="AlphaFoldDB" id="A0A9D1ZLI9"/>
<proteinExistence type="predicted"/>
<accession>A0A9D1ZLI9</accession>
<comment type="caution">
    <text evidence="2">The sequence shown here is derived from an EMBL/GenBank/DDBJ whole genome shotgun (WGS) entry which is preliminary data.</text>
</comment>
<protein>
    <submittedName>
        <fullName evidence="2">NAD-dependent epimerase/dehydratase family protein</fullName>
    </submittedName>
</protein>
<dbReference type="Gene3D" id="3.40.50.720">
    <property type="entry name" value="NAD(P)-binding Rossmann-like Domain"/>
    <property type="match status" value="1"/>
</dbReference>
<dbReference type="Proteomes" id="UP000824013">
    <property type="component" value="Unassembled WGS sequence"/>
</dbReference>
<dbReference type="SUPFAM" id="SSF51735">
    <property type="entry name" value="NAD(P)-binding Rossmann-fold domains"/>
    <property type="match status" value="1"/>
</dbReference>
<dbReference type="EMBL" id="DXCM01000024">
    <property type="protein sequence ID" value="HIY91970.1"/>
    <property type="molecule type" value="Genomic_DNA"/>
</dbReference>
<feature type="domain" description="NAD(P)-binding" evidence="1">
    <location>
        <begin position="9"/>
        <end position="160"/>
    </location>
</feature>
<evidence type="ECO:0000313" key="3">
    <source>
        <dbReference type="Proteomes" id="UP000824013"/>
    </source>
</evidence>
<evidence type="ECO:0000313" key="2">
    <source>
        <dbReference type="EMBL" id="HIY91970.1"/>
    </source>
</evidence>
<dbReference type="Pfam" id="PF13460">
    <property type="entry name" value="NAD_binding_10"/>
    <property type="match status" value="1"/>
</dbReference>
<organism evidence="2 3">
    <name type="scientific">Candidatus Companilactobacillus pullicola</name>
    <dbReference type="NCBI Taxonomy" id="2838523"/>
    <lineage>
        <taxon>Bacteria</taxon>
        <taxon>Bacillati</taxon>
        <taxon>Bacillota</taxon>
        <taxon>Bacilli</taxon>
        <taxon>Lactobacillales</taxon>
        <taxon>Lactobacillaceae</taxon>
        <taxon>Companilactobacillus</taxon>
    </lineage>
</organism>